<dbReference type="eggNOG" id="ENOG503252K">
    <property type="taxonomic scope" value="Bacteria"/>
</dbReference>
<gene>
    <name evidence="1" type="ORF">CcarbDRAFT_1545</name>
</gene>
<reference evidence="1 2" key="1">
    <citation type="submission" date="2009-06" db="EMBL/GenBank/DDBJ databases">
        <title>The draft genome of Clostridium carboxidivorans P7.</title>
        <authorList>
            <consortium name="US DOE Joint Genome Institute (JGI-PGF)"/>
            <person name="Lucas S."/>
            <person name="Copeland A."/>
            <person name="Lapidus A."/>
            <person name="Glavina del Rio T."/>
            <person name="Tice H."/>
            <person name="Bruce D."/>
            <person name="Goodwin L."/>
            <person name="Pitluck S."/>
            <person name="Larimer F."/>
            <person name="Land M.L."/>
            <person name="Hauser L."/>
            <person name="Hemme C.L."/>
        </authorList>
    </citation>
    <scope>NUCLEOTIDE SEQUENCE [LARGE SCALE GENOMIC DNA]</scope>
    <source>
        <strain evidence="1 2">P7</strain>
    </source>
</reference>
<dbReference type="RefSeq" id="WP_007060430.1">
    <property type="nucleotide sequence ID" value="NZ_ACVI01000019.1"/>
</dbReference>
<organism evidence="1 2">
    <name type="scientific">Clostridium carboxidivorans P7</name>
    <dbReference type="NCBI Taxonomy" id="536227"/>
    <lineage>
        <taxon>Bacteria</taxon>
        <taxon>Bacillati</taxon>
        <taxon>Bacillota</taxon>
        <taxon>Clostridia</taxon>
        <taxon>Eubacteriales</taxon>
        <taxon>Clostridiaceae</taxon>
        <taxon>Clostridium</taxon>
    </lineage>
</organism>
<evidence type="ECO:0000313" key="1">
    <source>
        <dbReference type="EMBL" id="EET88030.1"/>
    </source>
</evidence>
<evidence type="ECO:0000313" key="2">
    <source>
        <dbReference type="Proteomes" id="UP000004198"/>
    </source>
</evidence>
<name>C6PRX8_9CLOT</name>
<sequence length="49" mass="5596">MLENFTIGTFSVGDVFKVFYGEGQHVEITLVQVSASKFKIPNLKREPFF</sequence>
<protein>
    <submittedName>
        <fullName evidence="1">Uncharacterized protein</fullName>
    </submittedName>
</protein>
<dbReference type="STRING" id="536227.Ccar_03910"/>
<dbReference type="AlphaFoldDB" id="C6PRX8"/>
<comment type="caution">
    <text evidence="1">The sequence shown here is derived from an EMBL/GenBank/DDBJ whole genome shotgun (WGS) entry which is preliminary data.</text>
</comment>
<keyword evidence="2" id="KW-1185">Reference proteome</keyword>
<accession>C6PRX8</accession>
<dbReference type="Proteomes" id="UP000004198">
    <property type="component" value="Unassembled WGS sequence"/>
</dbReference>
<proteinExistence type="predicted"/>
<dbReference type="EMBL" id="ACVI01000019">
    <property type="protein sequence ID" value="EET88030.1"/>
    <property type="molecule type" value="Genomic_DNA"/>
</dbReference>